<reference evidence="2 3" key="1">
    <citation type="submission" date="2021-08" db="EMBL/GenBank/DDBJ databases">
        <title>Massilia sp. R798.</title>
        <authorList>
            <person name="Baek J.H."/>
            <person name="Jung H.S."/>
            <person name="Kim K.R."/>
            <person name="Jeon C.O."/>
        </authorList>
    </citation>
    <scope>NUCLEOTIDE SEQUENCE [LARGE SCALE GENOMIC DNA]</scope>
    <source>
        <strain evidence="2 3">R798</strain>
    </source>
</reference>
<keyword evidence="3" id="KW-1185">Reference proteome</keyword>
<dbReference type="EMBL" id="JAFBIL020000001">
    <property type="protein sequence ID" value="MBZ2206461.1"/>
    <property type="molecule type" value="Genomic_DNA"/>
</dbReference>
<comment type="caution">
    <text evidence="2">The sequence shown here is derived from an EMBL/GenBank/DDBJ whole genome shotgun (WGS) entry which is preliminary data.</text>
</comment>
<evidence type="ECO:0000313" key="3">
    <source>
        <dbReference type="Proteomes" id="UP000809349"/>
    </source>
</evidence>
<organism evidence="2 3">
    <name type="scientific">Massilia soli</name>
    <dbReference type="NCBI Taxonomy" id="2792854"/>
    <lineage>
        <taxon>Bacteria</taxon>
        <taxon>Pseudomonadati</taxon>
        <taxon>Pseudomonadota</taxon>
        <taxon>Betaproteobacteria</taxon>
        <taxon>Burkholderiales</taxon>
        <taxon>Oxalobacteraceae</taxon>
        <taxon>Telluria group</taxon>
        <taxon>Massilia</taxon>
    </lineage>
</organism>
<dbReference type="Pfam" id="PF18602">
    <property type="entry name" value="Rap1a"/>
    <property type="match status" value="1"/>
</dbReference>
<name>A0ABS7SKY5_9BURK</name>
<dbReference type="Gene3D" id="1.10.890.40">
    <property type="match status" value="1"/>
</dbReference>
<evidence type="ECO:0000313" key="2">
    <source>
        <dbReference type="EMBL" id="MBZ2206461.1"/>
    </source>
</evidence>
<accession>A0ABS7SKY5</accession>
<protein>
    <recommendedName>
        <fullName evidence="1">Rap1a immunity protein domain-containing protein</fullName>
    </recommendedName>
</protein>
<feature type="domain" description="Rap1a immunity protein" evidence="1">
    <location>
        <begin position="54"/>
        <end position="125"/>
    </location>
</feature>
<proteinExistence type="predicted"/>
<dbReference type="InterPro" id="IPR041238">
    <property type="entry name" value="Rap1a"/>
</dbReference>
<dbReference type="RefSeq" id="WP_223466026.1">
    <property type="nucleotide sequence ID" value="NZ_JAFBIL020000001.1"/>
</dbReference>
<evidence type="ECO:0000259" key="1">
    <source>
        <dbReference type="Pfam" id="PF18602"/>
    </source>
</evidence>
<gene>
    <name evidence="2" type="ORF">I4X03_004215</name>
</gene>
<sequence>MGSSLLLATLLATQSGALFESNIDLRRSYPGTLTGDALLRDYMGPQGPRDDPFLKGGDIVNQQMARGYMNGIKDAAEGTVWCYVAGKPHELNDDIAAALIKLPAKDLRGRAAPLVADALRRRFPCPAKQRSP</sequence>
<dbReference type="Proteomes" id="UP000809349">
    <property type="component" value="Unassembled WGS sequence"/>
</dbReference>